<evidence type="ECO:0000259" key="9">
    <source>
        <dbReference type="Pfam" id="PF02878"/>
    </source>
</evidence>
<dbReference type="EMBL" id="LZSY01000021">
    <property type="protein sequence ID" value="OBB96893.1"/>
    <property type="molecule type" value="Genomic_DNA"/>
</dbReference>
<dbReference type="Proteomes" id="UP000094008">
    <property type="component" value="Unassembled WGS sequence"/>
</dbReference>
<keyword evidence="6" id="KW-0413">Isomerase</keyword>
<accession>A0A1A0WF78</accession>
<name>A0A1A0WF78_MYCPR</name>
<dbReference type="InterPro" id="IPR016055">
    <property type="entry name" value="A-D-PHexomutase_a/b/a-I/II/III"/>
</dbReference>
<evidence type="ECO:0000256" key="7">
    <source>
        <dbReference type="RuleBase" id="RU004326"/>
    </source>
</evidence>
<evidence type="ECO:0000256" key="5">
    <source>
        <dbReference type="ARBA" id="ARBA00022842"/>
    </source>
</evidence>
<proteinExistence type="inferred from homology"/>
<evidence type="ECO:0000256" key="1">
    <source>
        <dbReference type="ARBA" id="ARBA00001946"/>
    </source>
</evidence>
<feature type="domain" description="Alpha-D-phosphohexomutase alpha/beta/alpha" evidence="9">
    <location>
        <begin position="41"/>
        <end position="181"/>
    </location>
</feature>
<protein>
    <submittedName>
        <fullName evidence="12">Phosphoglucomutase, alpha-D-glucose phosphate-specific</fullName>
    </submittedName>
</protein>
<feature type="domain" description="Alpha-D-phosphohexomutase C-terminal" evidence="8">
    <location>
        <begin position="495"/>
        <end position="539"/>
    </location>
</feature>
<dbReference type="RefSeq" id="WP_064879065.1">
    <property type="nucleotide sequence ID" value="NZ_LZSY01000021.1"/>
</dbReference>
<dbReference type="Pfam" id="PF00408">
    <property type="entry name" value="PGM_PMM_IV"/>
    <property type="match status" value="1"/>
</dbReference>
<evidence type="ECO:0000259" key="11">
    <source>
        <dbReference type="Pfam" id="PF02880"/>
    </source>
</evidence>
<evidence type="ECO:0000259" key="8">
    <source>
        <dbReference type="Pfam" id="PF00408"/>
    </source>
</evidence>
<dbReference type="PROSITE" id="PS00710">
    <property type="entry name" value="PGM_PMM"/>
    <property type="match status" value="1"/>
</dbReference>
<dbReference type="CDD" id="cd05801">
    <property type="entry name" value="PGM_like3"/>
    <property type="match status" value="1"/>
</dbReference>
<feature type="domain" description="Alpha-D-phosphohexomutase alpha/beta/alpha" evidence="10">
    <location>
        <begin position="208"/>
        <end position="320"/>
    </location>
</feature>
<dbReference type="Gene3D" id="3.30.310.50">
    <property type="entry name" value="Alpha-D-phosphohexomutase, C-terminal domain"/>
    <property type="match status" value="1"/>
</dbReference>
<dbReference type="InterPro" id="IPR005846">
    <property type="entry name" value="A-D-PHexomutase_a/b/a-III"/>
</dbReference>
<evidence type="ECO:0000259" key="10">
    <source>
        <dbReference type="Pfam" id="PF02879"/>
    </source>
</evidence>
<dbReference type="Pfam" id="PF02878">
    <property type="entry name" value="PGM_PMM_I"/>
    <property type="match status" value="1"/>
</dbReference>
<dbReference type="PANTHER" id="PTHR45745">
    <property type="entry name" value="PHOSPHOMANNOMUTASE 45A"/>
    <property type="match status" value="1"/>
</dbReference>
<feature type="domain" description="Alpha-D-phosphohexomutase alpha/beta/alpha" evidence="11">
    <location>
        <begin position="324"/>
        <end position="444"/>
    </location>
</feature>
<evidence type="ECO:0000313" key="13">
    <source>
        <dbReference type="Proteomes" id="UP000094008"/>
    </source>
</evidence>
<dbReference type="GO" id="GO:0004614">
    <property type="term" value="F:phosphoglucomutase activity"/>
    <property type="evidence" value="ECO:0007669"/>
    <property type="project" value="InterPro"/>
</dbReference>
<organism evidence="12 13">
    <name type="scientific">Mycolicibacterium peregrinum</name>
    <name type="common">Mycobacterium peregrinum</name>
    <dbReference type="NCBI Taxonomy" id="43304"/>
    <lineage>
        <taxon>Bacteria</taxon>
        <taxon>Bacillati</taxon>
        <taxon>Actinomycetota</taxon>
        <taxon>Actinomycetes</taxon>
        <taxon>Mycobacteriales</taxon>
        <taxon>Mycobacteriaceae</taxon>
        <taxon>Mycolicibacterium</taxon>
    </lineage>
</organism>
<dbReference type="InterPro" id="IPR005845">
    <property type="entry name" value="A-D-PHexomutase_a/b/a-II"/>
</dbReference>
<evidence type="ECO:0000256" key="3">
    <source>
        <dbReference type="ARBA" id="ARBA00022553"/>
    </source>
</evidence>
<comment type="caution">
    <text evidence="12">The sequence shown here is derived from an EMBL/GenBank/DDBJ whole genome shotgun (WGS) entry which is preliminary data.</text>
</comment>
<comment type="similarity">
    <text evidence="2 7">Belongs to the phosphohexose mutase family.</text>
</comment>
<dbReference type="InterPro" id="IPR036900">
    <property type="entry name" value="A-D-PHexomutase_C_sf"/>
</dbReference>
<dbReference type="PANTHER" id="PTHR45745:SF1">
    <property type="entry name" value="PHOSPHOGLUCOMUTASE 2B-RELATED"/>
    <property type="match status" value="1"/>
</dbReference>
<dbReference type="InterPro" id="IPR005844">
    <property type="entry name" value="A-D-PHexomutase_a/b/a-I"/>
</dbReference>
<comment type="cofactor">
    <cofactor evidence="1">
        <name>Mg(2+)</name>
        <dbReference type="ChEBI" id="CHEBI:18420"/>
    </cofactor>
</comment>
<evidence type="ECO:0000256" key="2">
    <source>
        <dbReference type="ARBA" id="ARBA00010231"/>
    </source>
</evidence>
<dbReference type="SUPFAM" id="SSF55957">
    <property type="entry name" value="Phosphoglucomutase, C-terminal domain"/>
    <property type="match status" value="1"/>
</dbReference>
<dbReference type="InterPro" id="IPR005843">
    <property type="entry name" value="A-D-PHexomutase_C"/>
</dbReference>
<dbReference type="InterPro" id="IPR005852">
    <property type="entry name" value="PGM_a-D-Glc-sp"/>
</dbReference>
<keyword evidence="4 7" id="KW-0479">Metal-binding</keyword>
<dbReference type="GO" id="GO:0008973">
    <property type="term" value="F:phosphopentomutase activity"/>
    <property type="evidence" value="ECO:0007669"/>
    <property type="project" value="TreeGrafter"/>
</dbReference>
<dbReference type="InterPro" id="IPR016066">
    <property type="entry name" value="A-D-PHexomutase_CS"/>
</dbReference>
<dbReference type="AlphaFoldDB" id="A0A1A0WF78"/>
<dbReference type="Pfam" id="PF02880">
    <property type="entry name" value="PGM_PMM_III"/>
    <property type="match status" value="1"/>
</dbReference>
<keyword evidence="3" id="KW-0597">Phosphoprotein</keyword>
<dbReference type="Gene3D" id="3.40.120.10">
    <property type="entry name" value="Alpha-D-Glucose-1,6-Bisphosphate, subunit A, domain 3"/>
    <property type="match status" value="3"/>
</dbReference>
<gene>
    <name evidence="12" type="ORF">A5779_16460</name>
</gene>
<dbReference type="OrthoDB" id="9806956at2"/>
<dbReference type="NCBIfam" id="TIGR01132">
    <property type="entry name" value="pgm"/>
    <property type="match status" value="1"/>
</dbReference>
<dbReference type="Pfam" id="PF02879">
    <property type="entry name" value="PGM_PMM_II"/>
    <property type="match status" value="1"/>
</dbReference>
<keyword evidence="5 7" id="KW-0460">Magnesium</keyword>
<dbReference type="GO" id="GO:0006166">
    <property type="term" value="P:purine ribonucleoside salvage"/>
    <property type="evidence" value="ECO:0007669"/>
    <property type="project" value="TreeGrafter"/>
</dbReference>
<dbReference type="GO" id="GO:0000287">
    <property type="term" value="F:magnesium ion binding"/>
    <property type="evidence" value="ECO:0007669"/>
    <property type="project" value="InterPro"/>
</dbReference>
<dbReference type="SUPFAM" id="SSF53738">
    <property type="entry name" value="Phosphoglucomutase, first 3 domains"/>
    <property type="match status" value="2"/>
</dbReference>
<evidence type="ECO:0000256" key="6">
    <source>
        <dbReference type="ARBA" id="ARBA00023235"/>
    </source>
</evidence>
<dbReference type="GO" id="GO:0005975">
    <property type="term" value="P:carbohydrate metabolic process"/>
    <property type="evidence" value="ECO:0007669"/>
    <property type="project" value="InterPro"/>
</dbReference>
<evidence type="ECO:0000313" key="12">
    <source>
        <dbReference type="EMBL" id="OBB96893.1"/>
    </source>
</evidence>
<sequence length="548" mass="58158">MAANPRAGQPAQPEDLIDVAEVVTAYYTRRPDPDDIAQQVVFGTSGHRGSSLDTAFNEGHILATTQAIVEYRAAQGTTGPLFLGRDTHALSEPAWASALEVLAANDVVAMIDSADRYTPTPAVSHAILTFNRGRDADLADGIVVTPSHNPPRDGGFKYNPPNGGPADTDATGWIAKRANEILRDGFKDVKRMPLSRAVQMAQRHGYLDAYVADLANVVDLHAIRAEGIRIGADPLGGASVDYWGAIAERYNLDLTVVNPLVDATWRFMTLDTDGKIRMDCSSPNAMAGLVSKVIGHPDTYQIATGNDADSDRHGIVTPDGGLMNPNHYLAVAIDYLYTHRPNWPAATAVGKTAVSSSIIDRVVAGLDRKLVEVPVGFKWFVDGLIGGGIGFGGEESAGASFLRTDGSTWTTDKDGIILALLASEILAVTGSTPSQRYAELAERYGSPTYARIDAPADRDQKARLAKLSPEQVSATELAGEPITAKLTAAPGNGAALGGLKVTTENAWFAARPSGTEDVYKIYAESFLGPDHLAEVQEAAKDVVNTVIG</sequence>
<evidence type="ECO:0000256" key="4">
    <source>
        <dbReference type="ARBA" id="ARBA00022723"/>
    </source>
</evidence>
<reference evidence="13" key="1">
    <citation type="submission" date="2016-06" db="EMBL/GenBank/DDBJ databases">
        <authorList>
            <person name="Sutton G."/>
            <person name="Brinkac L."/>
            <person name="Sanka R."/>
            <person name="Adams M."/>
            <person name="Lau E."/>
            <person name="Mehaffy C."/>
            <person name="Tameris M."/>
            <person name="Hatherill M."/>
            <person name="Hanekom W."/>
            <person name="Mahomed H."/>
            <person name="Mcshane H."/>
        </authorList>
    </citation>
    <scope>NUCLEOTIDE SEQUENCE [LARGE SCALE GENOMIC DNA]</scope>
    <source>
        <strain evidence="13">852002-10433_SCH5171157</strain>
    </source>
</reference>